<dbReference type="KEGG" id="hir:HETIRDRAFT_141600"/>
<evidence type="ECO:0000313" key="1">
    <source>
        <dbReference type="EMBL" id="ETW82254.1"/>
    </source>
</evidence>
<evidence type="ECO:0000313" key="2">
    <source>
        <dbReference type="Proteomes" id="UP000030671"/>
    </source>
</evidence>
<gene>
    <name evidence="1" type="ORF">HETIRDRAFT_141600</name>
</gene>
<dbReference type="HOGENOM" id="CLU_2574162_0_0_1"/>
<dbReference type="AlphaFoldDB" id="W4K920"/>
<dbReference type="EMBL" id="KI925458">
    <property type="protein sequence ID" value="ETW82254.1"/>
    <property type="molecule type" value="Genomic_DNA"/>
</dbReference>
<dbReference type="InParanoid" id="W4K920"/>
<proteinExistence type="predicted"/>
<reference evidence="1 2" key="1">
    <citation type="journal article" date="2012" name="New Phytol.">
        <title>Insight into trade-off between wood decay and parasitism from the genome of a fungal forest pathogen.</title>
        <authorList>
            <person name="Olson A."/>
            <person name="Aerts A."/>
            <person name="Asiegbu F."/>
            <person name="Belbahri L."/>
            <person name="Bouzid O."/>
            <person name="Broberg A."/>
            <person name="Canback B."/>
            <person name="Coutinho P.M."/>
            <person name="Cullen D."/>
            <person name="Dalman K."/>
            <person name="Deflorio G."/>
            <person name="van Diepen L.T."/>
            <person name="Dunand C."/>
            <person name="Duplessis S."/>
            <person name="Durling M."/>
            <person name="Gonthier P."/>
            <person name="Grimwood J."/>
            <person name="Fossdal C.G."/>
            <person name="Hansson D."/>
            <person name="Henrissat B."/>
            <person name="Hietala A."/>
            <person name="Himmelstrand K."/>
            <person name="Hoffmeister D."/>
            <person name="Hogberg N."/>
            <person name="James T.Y."/>
            <person name="Karlsson M."/>
            <person name="Kohler A."/>
            <person name="Kues U."/>
            <person name="Lee Y.H."/>
            <person name="Lin Y.C."/>
            <person name="Lind M."/>
            <person name="Lindquist E."/>
            <person name="Lombard V."/>
            <person name="Lucas S."/>
            <person name="Lunden K."/>
            <person name="Morin E."/>
            <person name="Murat C."/>
            <person name="Park J."/>
            <person name="Raffaello T."/>
            <person name="Rouze P."/>
            <person name="Salamov A."/>
            <person name="Schmutz J."/>
            <person name="Solheim H."/>
            <person name="Stahlberg J."/>
            <person name="Velez H."/>
            <person name="de Vries R.P."/>
            <person name="Wiebenga A."/>
            <person name="Woodward S."/>
            <person name="Yakovlev I."/>
            <person name="Garbelotto M."/>
            <person name="Martin F."/>
            <person name="Grigoriev I.V."/>
            <person name="Stenlid J."/>
        </authorList>
    </citation>
    <scope>NUCLEOTIDE SEQUENCE [LARGE SCALE GENOMIC DNA]</scope>
    <source>
        <strain evidence="1 2">TC 32-1</strain>
    </source>
</reference>
<dbReference type="Proteomes" id="UP000030671">
    <property type="component" value="Unassembled WGS sequence"/>
</dbReference>
<sequence>MAYAGGYGVRENRRAEQGSTCHFILKTCTCICAPAMRCGWDVESALRIWSCPSQGLYEHVLQIALPEVRTRADPPNLVQET</sequence>
<dbReference type="GeneID" id="20667011"/>
<organism evidence="1 2">
    <name type="scientific">Heterobasidion irregulare (strain TC 32-1)</name>
    <dbReference type="NCBI Taxonomy" id="747525"/>
    <lineage>
        <taxon>Eukaryota</taxon>
        <taxon>Fungi</taxon>
        <taxon>Dikarya</taxon>
        <taxon>Basidiomycota</taxon>
        <taxon>Agaricomycotina</taxon>
        <taxon>Agaricomycetes</taxon>
        <taxon>Russulales</taxon>
        <taxon>Bondarzewiaceae</taxon>
        <taxon>Heterobasidion</taxon>
        <taxon>Heterobasidion annosum species complex</taxon>
    </lineage>
</organism>
<accession>W4K920</accession>
<dbReference type="RefSeq" id="XP_009546790.1">
    <property type="nucleotide sequence ID" value="XM_009548495.1"/>
</dbReference>
<name>W4K920_HETIT</name>
<keyword evidence="2" id="KW-1185">Reference proteome</keyword>
<protein>
    <submittedName>
        <fullName evidence="1">Uncharacterized protein</fullName>
    </submittedName>
</protein>